<evidence type="ECO:0000313" key="3">
    <source>
        <dbReference type="EMBL" id="AFU73909.1"/>
    </source>
</evidence>
<feature type="compositionally biased region" description="Basic and acidic residues" evidence="1">
    <location>
        <begin position="158"/>
        <end position="167"/>
    </location>
</feature>
<dbReference type="InterPro" id="IPR044514">
    <property type="entry name" value="VIN3-like"/>
</dbReference>
<dbReference type="AlphaFoldDB" id="A0A0R4XC70"/>
<proteinExistence type="predicted"/>
<dbReference type="PANTHER" id="PTHR46286:SF2">
    <property type="entry name" value="VIN3-LIKE PROTEIN 2"/>
    <property type="match status" value="1"/>
</dbReference>
<name>A0A0R4XC70_9MYRT</name>
<dbReference type="InterPro" id="IPR056990">
    <property type="entry name" value="VIN3-like_C"/>
</dbReference>
<dbReference type="GO" id="GO:0040029">
    <property type="term" value="P:epigenetic regulation of gene expression"/>
    <property type="evidence" value="ECO:0007669"/>
    <property type="project" value="InterPro"/>
</dbReference>
<feature type="non-terminal residue" evidence="3">
    <location>
        <position position="270"/>
    </location>
</feature>
<gene>
    <name evidence="3" type="primary">VIL2</name>
</gene>
<sequence length="270" mass="29248">GSFEVSSFTRGFLGDELPSQIVEERSQSPAANCSSLSNPSSVEDETNNVAPCSNQNASEAGDYQIAALNCPRADEGQRPTDANPPGAMAAVLMVPDSDAMNPENKGQTPEETSTDDGSGKECVPFAGSSEEASLPVTPCKMENNNPKDGSTRASRGKLCNDKRDHDNGFGFGSTLKKRRGESVPINNDGQSPDRDFEFYVKLIRWLECEGHIEKNFRQKFLTWYSLRATPQEVRIVKVFVDTFTGDPAALAEQLVDTFSDCVSNKGSSST</sequence>
<feature type="region of interest" description="Disordered" evidence="1">
    <location>
        <begin position="24"/>
        <end position="56"/>
    </location>
</feature>
<dbReference type="Pfam" id="PF23380">
    <property type="entry name" value="VIN3_C"/>
    <property type="match status" value="1"/>
</dbReference>
<protein>
    <submittedName>
        <fullName evidence="3">VIN3-like protein 2</fullName>
    </submittedName>
</protein>
<evidence type="ECO:0000256" key="1">
    <source>
        <dbReference type="SAM" id="MobiDB-lite"/>
    </source>
</evidence>
<organism evidence="3">
    <name type="scientific">Sonneratia alba</name>
    <dbReference type="NCBI Taxonomy" id="122812"/>
    <lineage>
        <taxon>Eukaryota</taxon>
        <taxon>Viridiplantae</taxon>
        <taxon>Streptophyta</taxon>
        <taxon>Embryophyta</taxon>
        <taxon>Tracheophyta</taxon>
        <taxon>Spermatophyta</taxon>
        <taxon>Magnoliopsida</taxon>
        <taxon>eudicotyledons</taxon>
        <taxon>Gunneridae</taxon>
        <taxon>Pentapetalae</taxon>
        <taxon>rosids</taxon>
        <taxon>malvids</taxon>
        <taxon>Myrtales</taxon>
        <taxon>Lythraceae</taxon>
        <taxon>Sonneratia</taxon>
    </lineage>
</organism>
<dbReference type="GO" id="GO:0010048">
    <property type="term" value="P:vernalization response"/>
    <property type="evidence" value="ECO:0007669"/>
    <property type="project" value="InterPro"/>
</dbReference>
<feature type="non-terminal residue" evidence="3">
    <location>
        <position position="1"/>
    </location>
</feature>
<accession>A0A0R4XC70</accession>
<feature type="domain" description="VIN3-like C-terminal" evidence="2">
    <location>
        <begin position="193"/>
        <end position="265"/>
    </location>
</feature>
<reference evidence="3" key="1">
    <citation type="submission" date="2011-12" db="EMBL/GenBank/DDBJ databases">
        <title>Exploring the speciation and salt adaptation of Sonneratia, a typical mangrove genus, through large scale detection of positive selection using Illumina platform.</title>
        <authorList>
            <person name="Chen S."/>
            <person name="Zhou R."/>
            <person name="Shi S."/>
        </authorList>
    </citation>
    <scope>NUCLEOTIDE SEQUENCE</scope>
</reference>
<evidence type="ECO:0000259" key="2">
    <source>
        <dbReference type="Pfam" id="PF23380"/>
    </source>
</evidence>
<dbReference type="PANTHER" id="PTHR46286">
    <property type="entry name" value="VIN3-LIKE PROTEIN 2-RELATED"/>
    <property type="match status" value="1"/>
</dbReference>
<feature type="compositionally biased region" description="Polar residues" evidence="1">
    <location>
        <begin position="142"/>
        <end position="153"/>
    </location>
</feature>
<feature type="compositionally biased region" description="Polar residues" evidence="1">
    <location>
        <begin position="27"/>
        <end position="56"/>
    </location>
</feature>
<feature type="region of interest" description="Disordered" evidence="1">
    <location>
        <begin position="68"/>
        <end position="190"/>
    </location>
</feature>
<dbReference type="EMBL" id="JQ241320">
    <property type="protein sequence ID" value="AFU73909.1"/>
    <property type="molecule type" value="Genomic_DNA"/>
</dbReference>